<feature type="compositionally biased region" description="Polar residues" evidence="1">
    <location>
        <begin position="60"/>
        <end position="69"/>
    </location>
</feature>
<sequence length="81" mass="8593">MGKEGVGVSIIEHDSDAVHGVKRRVQLIDEDSDSISTETAGRHETSSVELSGVGPPLDSSHFNGVDQASSPYLGFSLRNQV</sequence>
<accession>A0AAW2X665</accession>
<protein>
    <submittedName>
        <fullName evidence="2">Uncharacterized protein</fullName>
    </submittedName>
</protein>
<proteinExistence type="predicted"/>
<evidence type="ECO:0000256" key="1">
    <source>
        <dbReference type="SAM" id="MobiDB-lite"/>
    </source>
</evidence>
<evidence type="ECO:0000313" key="2">
    <source>
        <dbReference type="EMBL" id="KAL0449243.1"/>
    </source>
</evidence>
<reference evidence="2" key="2">
    <citation type="journal article" date="2024" name="Plant">
        <title>Genomic evolution and insights into agronomic trait innovations of Sesamum species.</title>
        <authorList>
            <person name="Miao H."/>
            <person name="Wang L."/>
            <person name="Qu L."/>
            <person name="Liu H."/>
            <person name="Sun Y."/>
            <person name="Le M."/>
            <person name="Wang Q."/>
            <person name="Wei S."/>
            <person name="Zheng Y."/>
            <person name="Lin W."/>
            <person name="Duan Y."/>
            <person name="Cao H."/>
            <person name="Xiong S."/>
            <person name="Wang X."/>
            <person name="Wei L."/>
            <person name="Li C."/>
            <person name="Ma Q."/>
            <person name="Ju M."/>
            <person name="Zhao R."/>
            <person name="Li G."/>
            <person name="Mu C."/>
            <person name="Tian Q."/>
            <person name="Mei H."/>
            <person name="Zhang T."/>
            <person name="Gao T."/>
            <person name="Zhang H."/>
        </authorList>
    </citation>
    <scope>NUCLEOTIDE SEQUENCE</scope>
    <source>
        <strain evidence="2">KEN1</strain>
    </source>
</reference>
<comment type="caution">
    <text evidence="2">The sequence shown here is derived from an EMBL/GenBank/DDBJ whole genome shotgun (WGS) entry which is preliminary data.</text>
</comment>
<name>A0AAW2X665_9LAMI</name>
<reference evidence="2" key="1">
    <citation type="submission" date="2020-06" db="EMBL/GenBank/DDBJ databases">
        <authorList>
            <person name="Li T."/>
            <person name="Hu X."/>
            <person name="Zhang T."/>
            <person name="Song X."/>
            <person name="Zhang H."/>
            <person name="Dai N."/>
            <person name="Sheng W."/>
            <person name="Hou X."/>
            <person name="Wei L."/>
        </authorList>
    </citation>
    <scope>NUCLEOTIDE SEQUENCE</scope>
    <source>
        <strain evidence="2">KEN1</strain>
        <tissue evidence="2">Leaf</tissue>
    </source>
</reference>
<gene>
    <name evidence="2" type="ORF">Slati_1480700</name>
</gene>
<organism evidence="2">
    <name type="scientific">Sesamum latifolium</name>
    <dbReference type="NCBI Taxonomy" id="2727402"/>
    <lineage>
        <taxon>Eukaryota</taxon>
        <taxon>Viridiplantae</taxon>
        <taxon>Streptophyta</taxon>
        <taxon>Embryophyta</taxon>
        <taxon>Tracheophyta</taxon>
        <taxon>Spermatophyta</taxon>
        <taxon>Magnoliopsida</taxon>
        <taxon>eudicotyledons</taxon>
        <taxon>Gunneridae</taxon>
        <taxon>Pentapetalae</taxon>
        <taxon>asterids</taxon>
        <taxon>lamiids</taxon>
        <taxon>Lamiales</taxon>
        <taxon>Pedaliaceae</taxon>
        <taxon>Sesamum</taxon>
    </lineage>
</organism>
<dbReference type="AlphaFoldDB" id="A0AAW2X665"/>
<dbReference type="EMBL" id="JACGWN010000005">
    <property type="protein sequence ID" value="KAL0449243.1"/>
    <property type="molecule type" value="Genomic_DNA"/>
</dbReference>
<feature type="region of interest" description="Disordered" evidence="1">
    <location>
        <begin position="29"/>
        <end position="69"/>
    </location>
</feature>